<dbReference type="CDD" id="cd00865">
    <property type="entry name" value="PEBP_bact_arch"/>
    <property type="match status" value="1"/>
</dbReference>
<dbReference type="Pfam" id="PF01161">
    <property type="entry name" value="PBP"/>
    <property type="match status" value="1"/>
</dbReference>
<evidence type="ECO:0000256" key="1">
    <source>
        <dbReference type="SAM" id="MobiDB-lite"/>
    </source>
</evidence>
<dbReference type="PANTHER" id="PTHR30289">
    <property type="entry name" value="UNCHARACTERIZED PROTEIN YBCL-RELATED"/>
    <property type="match status" value="1"/>
</dbReference>
<feature type="region of interest" description="Disordered" evidence="1">
    <location>
        <begin position="37"/>
        <end position="67"/>
    </location>
</feature>
<name>A0A6J6H8B6_9ZZZZ</name>
<accession>A0A6J6H8B6</accession>
<evidence type="ECO:0000313" key="2">
    <source>
        <dbReference type="EMBL" id="CAB4608753.1"/>
    </source>
</evidence>
<organism evidence="2">
    <name type="scientific">freshwater metagenome</name>
    <dbReference type="NCBI Taxonomy" id="449393"/>
    <lineage>
        <taxon>unclassified sequences</taxon>
        <taxon>metagenomes</taxon>
        <taxon>ecological metagenomes</taxon>
    </lineage>
</organism>
<sequence length="219" mass="21848">MSTNFFRSRRKAMSKATSILLVTLALGVAFTACGSSGRTLRDPEPGKVAPSRKSTATTGATSTSAPAGGAVITGSGLSIKTTAWSAGGAIPKAYGCDGANTSPPLLISGASVDVVELVLIVSDQTAGGTTNWVVSKIGPATAAIPQGGAPTGAIQIPNDSGSALWSGPCPDNGTHTYDFTLYGLSQPSGLTASSTRADIDAAVANPRSVSVITGTYKRS</sequence>
<dbReference type="InterPro" id="IPR008914">
    <property type="entry name" value="PEBP"/>
</dbReference>
<dbReference type="SUPFAM" id="SSF49777">
    <property type="entry name" value="PEBP-like"/>
    <property type="match status" value="1"/>
</dbReference>
<reference evidence="2" key="1">
    <citation type="submission" date="2020-05" db="EMBL/GenBank/DDBJ databases">
        <authorList>
            <person name="Chiriac C."/>
            <person name="Salcher M."/>
            <person name="Ghai R."/>
            <person name="Kavagutti S V."/>
        </authorList>
    </citation>
    <scope>NUCLEOTIDE SEQUENCE</scope>
</reference>
<proteinExistence type="predicted"/>
<dbReference type="InterPro" id="IPR036610">
    <property type="entry name" value="PEBP-like_sf"/>
</dbReference>
<dbReference type="PROSITE" id="PS51257">
    <property type="entry name" value="PROKAR_LIPOPROTEIN"/>
    <property type="match status" value="1"/>
</dbReference>
<gene>
    <name evidence="2" type="ORF">UFOPK1835_00941</name>
</gene>
<dbReference type="InterPro" id="IPR005247">
    <property type="entry name" value="YbhB_YbcL/LppC-like"/>
</dbReference>
<dbReference type="PANTHER" id="PTHR30289:SF1">
    <property type="entry name" value="PEBP (PHOSPHATIDYLETHANOLAMINE-BINDING PROTEIN) FAMILY PROTEIN"/>
    <property type="match status" value="1"/>
</dbReference>
<dbReference type="AlphaFoldDB" id="A0A6J6H8B6"/>
<feature type="compositionally biased region" description="Low complexity" evidence="1">
    <location>
        <begin position="54"/>
        <end position="67"/>
    </location>
</feature>
<dbReference type="EMBL" id="CAEZUP010000033">
    <property type="protein sequence ID" value="CAB4608753.1"/>
    <property type="molecule type" value="Genomic_DNA"/>
</dbReference>
<dbReference type="Gene3D" id="3.90.280.10">
    <property type="entry name" value="PEBP-like"/>
    <property type="match status" value="1"/>
</dbReference>
<protein>
    <submittedName>
        <fullName evidence="2">Unannotated protein</fullName>
    </submittedName>
</protein>